<feature type="transmembrane region" description="Helical" evidence="4">
    <location>
        <begin position="30"/>
        <end position="49"/>
    </location>
</feature>
<feature type="transmembrane region" description="Helical" evidence="4">
    <location>
        <begin position="135"/>
        <end position="153"/>
    </location>
</feature>
<dbReference type="SUPFAM" id="SSF55874">
    <property type="entry name" value="ATPase domain of HSP90 chaperone/DNA topoisomerase II/histidine kinase"/>
    <property type="match status" value="1"/>
</dbReference>
<evidence type="ECO:0000313" key="6">
    <source>
        <dbReference type="EMBL" id="MFC7407087.1"/>
    </source>
</evidence>
<dbReference type="InterPro" id="IPR050482">
    <property type="entry name" value="Sensor_HK_TwoCompSys"/>
</dbReference>
<feature type="transmembrane region" description="Helical" evidence="4">
    <location>
        <begin position="95"/>
        <end position="123"/>
    </location>
</feature>
<dbReference type="EMBL" id="JBHTCQ010000005">
    <property type="protein sequence ID" value="MFC7407087.1"/>
    <property type="molecule type" value="Genomic_DNA"/>
</dbReference>
<keyword evidence="4" id="KW-0472">Membrane</keyword>
<organism evidence="6 7">
    <name type="scientific">Georgenia alba</name>
    <dbReference type="NCBI Taxonomy" id="2233858"/>
    <lineage>
        <taxon>Bacteria</taxon>
        <taxon>Bacillati</taxon>
        <taxon>Actinomycetota</taxon>
        <taxon>Actinomycetes</taxon>
        <taxon>Micrococcales</taxon>
        <taxon>Bogoriellaceae</taxon>
        <taxon>Georgenia</taxon>
    </lineage>
</organism>
<evidence type="ECO:0000313" key="7">
    <source>
        <dbReference type="Proteomes" id="UP001596455"/>
    </source>
</evidence>
<dbReference type="Proteomes" id="UP001596455">
    <property type="component" value="Unassembled WGS sequence"/>
</dbReference>
<dbReference type="Gene3D" id="3.30.565.10">
    <property type="entry name" value="Histidine kinase-like ATPase, C-terminal domain"/>
    <property type="match status" value="1"/>
</dbReference>
<evidence type="ECO:0000256" key="1">
    <source>
        <dbReference type="ARBA" id="ARBA00022679"/>
    </source>
</evidence>
<evidence type="ECO:0000256" key="4">
    <source>
        <dbReference type="SAM" id="Phobius"/>
    </source>
</evidence>
<keyword evidence="4" id="KW-0812">Transmembrane</keyword>
<keyword evidence="7" id="KW-1185">Reference proteome</keyword>
<name>A0ABW2QEC0_9MICO</name>
<feature type="transmembrane region" description="Helical" evidence="4">
    <location>
        <begin position="56"/>
        <end position="75"/>
    </location>
</feature>
<keyword evidence="3" id="KW-0902">Two-component regulatory system</keyword>
<dbReference type="RefSeq" id="WP_382396618.1">
    <property type="nucleotide sequence ID" value="NZ_JBHTCQ010000005.1"/>
</dbReference>
<evidence type="ECO:0000256" key="2">
    <source>
        <dbReference type="ARBA" id="ARBA00022777"/>
    </source>
</evidence>
<feature type="transmembrane region" description="Helical" evidence="4">
    <location>
        <begin position="159"/>
        <end position="179"/>
    </location>
</feature>
<dbReference type="CDD" id="cd16917">
    <property type="entry name" value="HATPase_UhpB-NarQ-NarX-like"/>
    <property type="match status" value="1"/>
</dbReference>
<evidence type="ECO:0000259" key="5">
    <source>
        <dbReference type="Pfam" id="PF07730"/>
    </source>
</evidence>
<evidence type="ECO:0000256" key="3">
    <source>
        <dbReference type="ARBA" id="ARBA00023012"/>
    </source>
</evidence>
<protein>
    <submittedName>
        <fullName evidence="6">Sensor histidine kinase</fullName>
    </submittedName>
</protein>
<proteinExistence type="predicted"/>
<reference evidence="7" key="1">
    <citation type="journal article" date="2019" name="Int. J. Syst. Evol. Microbiol.">
        <title>The Global Catalogue of Microorganisms (GCM) 10K type strain sequencing project: providing services to taxonomists for standard genome sequencing and annotation.</title>
        <authorList>
            <consortium name="The Broad Institute Genomics Platform"/>
            <consortium name="The Broad Institute Genome Sequencing Center for Infectious Disease"/>
            <person name="Wu L."/>
            <person name="Ma J."/>
        </authorList>
    </citation>
    <scope>NUCLEOTIDE SEQUENCE [LARGE SCALE GENOMIC DNA]</scope>
    <source>
        <strain evidence="7">JCM 1490</strain>
    </source>
</reference>
<dbReference type="GO" id="GO:0016301">
    <property type="term" value="F:kinase activity"/>
    <property type="evidence" value="ECO:0007669"/>
    <property type="project" value="UniProtKB-KW"/>
</dbReference>
<keyword evidence="1" id="KW-0808">Transferase</keyword>
<dbReference type="PANTHER" id="PTHR24421:SF63">
    <property type="entry name" value="SENSOR HISTIDINE KINASE DESK"/>
    <property type="match status" value="1"/>
</dbReference>
<accession>A0ABW2QEC0</accession>
<sequence length="378" mass="40696">MTSDHGESGHGRADPAAARAPEVRAPWERFAWVMGAVWLLFLAFPLVEAFRVDRPVLVRALAVAAILGFAALYLYGFVRLSRYDDKRQGARFGLAVLAGMSLLALVAGLVVGGRAAGMTTFLLASGMFSQPLRRAYLMAVGWVAVSAVVLLVTGLWAQLWFLVGINVLVGLFTGFIRWLDQRQGDHERLRRELDLVAERERVARDVHDVLGHSLTVITVKAELAERLVDADPGAAKAEITQIRSLTREALAEIRATVAGLRVARLGDELTAARDTLTGAGITADVPADPDVVDPRHRLVLAWVLREAVTNVVRHSRASTCTVRLGRASLEVLDDGVGLDGARESSGLRGVRERVDGAGGTVTLGPGDHGAGTRLEVTW</sequence>
<gene>
    <name evidence="6" type="ORF">ACFQQL_18365</name>
</gene>
<dbReference type="InterPro" id="IPR011712">
    <property type="entry name" value="Sig_transdc_His_kin_sub3_dim/P"/>
</dbReference>
<dbReference type="PANTHER" id="PTHR24421">
    <property type="entry name" value="NITRATE/NITRITE SENSOR PROTEIN NARX-RELATED"/>
    <property type="match status" value="1"/>
</dbReference>
<keyword evidence="2 6" id="KW-0418">Kinase</keyword>
<dbReference type="Gene3D" id="1.20.5.1930">
    <property type="match status" value="1"/>
</dbReference>
<dbReference type="InterPro" id="IPR036890">
    <property type="entry name" value="HATPase_C_sf"/>
</dbReference>
<dbReference type="Pfam" id="PF07730">
    <property type="entry name" value="HisKA_3"/>
    <property type="match status" value="1"/>
</dbReference>
<keyword evidence="4" id="KW-1133">Transmembrane helix</keyword>
<comment type="caution">
    <text evidence="6">The sequence shown here is derived from an EMBL/GenBank/DDBJ whole genome shotgun (WGS) entry which is preliminary data.</text>
</comment>
<feature type="domain" description="Signal transduction histidine kinase subgroup 3 dimerisation and phosphoacceptor" evidence="5">
    <location>
        <begin position="198"/>
        <end position="262"/>
    </location>
</feature>